<name>A0ABX2F8L7_9PSEU</name>
<dbReference type="InterPro" id="IPR012906">
    <property type="entry name" value="PaaX-like_N"/>
</dbReference>
<evidence type="ECO:0000313" key="5">
    <source>
        <dbReference type="Proteomes" id="UP000763557"/>
    </source>
</evidence>
<keyword evidence="5" id="KW-1185">Reference proteome</keyword>
<accession>A0ABX2F8L7</accession>
<dbReference type="InterPro" id="IPR011965">
    <property type="entry name" value="PaaX_trns_reg"/>
</dbReference>
<proteinExistence type="predicted"/>
<dbReference type="InterPro" id="IPR036388">
    <property type="entry name" value="WH-like_DNA-bd_sf"/>
</dbReference>
<dbReference type="Pfam" id="PF07848">
    <property type="entry name" value="PaaX"/>
    <property type="match status" value="1"/>
</dbReference>
<dbReference type="Gene3D" id="1.10.10.10">
    <property type="entry name" value="Winged helix-like DNA-binding domain superfamily/Winged helix DNA-binding domain"/>
    <property type="match status" value="1"/>
</dbReference>
<organism evidence="4 5">
    <name type="scientific">Kibdelosporangium persicum</name>
    <dbReference type="NCBI Taxonomy" id="2698649"/>
    <lineage>
        <taxon>Bacteria</taxon>
        <taxon>Bacillati</taxon>
        <taxon>Actinomycetota</taxon>
        <taxon>Actinomycetes</taxon>
        <taxon>Pseudonocardiales</taxon>
        <taxon>Pseudonocardiaceae</taxon>
        <taxon>Kibdelosporangium</taxon>
    </lineage>
</organism>
<feature type="domain" description="Transcriptional repressor PaaX-like central Cas2-like" evidence="3">
    <location>
        <begin position="117"/>
        <end position="190"/>
    </location>
</feature>
<dbReference type="PANTHER" id="PTHR30319">
    <property type="entry name" value="PHENYLACETIC ACID REGULATOR-RELATED TRANSCRIPTIONAL REPRESSOR"/>
    <property type="match status" value="1"/>
</dbReference>
<dbReference type="Pfam" id="PF08223">
    <property type="entry name" value="PaaX_C"/>
    <property type="match status" value="1"/>
</dbReference>
<dbReference type="EMBL" id="JAAATY010000014">
    <property type="protein sequence ID" value="NRN67484.1"/>
    <property type="molecule type" value="Genomic_DNA"/>
</dbReference>
<dbReference type="PIRSF" id="PIRSF020623">
    <property type="entry name" value="PaaX"/>
    <property type="match status" value="1"/>
</dbReference>
<evidence type="ECO:0000259" key="2">
    <source>
        <dbReference type="Pfam" id="PF08223"/>
    </source>
</evidence>
<dbReference type="InterPro" id="IPR013225">
    <property type="entry name" value="PaaX_C"/>
</dbReference>
<feature type="domain" description="Transcriptional repressor PaaX-like N-terminal" evidence="1">
    <location>
        <begin position="31"/>
        <end position="97"/>
    </location>
</feature>
<evidence type="ECO:0000259" key="3">
    <source>
        <dbReference type="Pfam" id="PF20803"/>
    </source>
</evidence>
<reference evidence="4 5" key="1">
    <citation type="submission" date="2020-01" db="EMBL/GenBank/DDBJ databases">
        <title>Kibdelosporangium persica a novel Actinomycetes from a hot desert in Iran.</title>
        <authorList>
            <person name="Safaei N."/>
            <person name="Zaburannyi N."/>
            <person name="Mueller R."/>
            <person name="Wink J."/>
        </authorList>
    </citation>
    <scope>NUCLEOTIDE SEQUENCE [LARGE SCALE GENOMIC DNA]</scope>
    <source>
        <strain evidence="4 5">4NS15</strain>
    </source>
</reference>
<dbReference type="Proteomes" id="UP000763557">
    <property type="component" value="Unassembled WGS sequence"/>
</dbReference>
<gene>
    <name evidence="4" type="ORF">GC106_47240</name>
</gene>
<protein>
    <submittedName>
        <fullName evidence="4">Phenylacetic acid-responsive transcriptional regulator</fullName>
    </submittedName>
</protein>
<sequence length="327" mass="35624">MTSPYDIEEIFPGDGAGTVRLPRAQTGSAPQGLALTLLADYTLSTRASLPSAAIVALLAESGVSHAGARAAISRLARRGVLEGVRQGRNSFYRLTAAAALALATGGKAIVSSAAGTKTWDQHWTLIAFSLPQDEVAQRRELRSRLRWLGYAPLYDGLWISPRDLTEHARTRLTRLAFGTMTVFRARHIDLGSAIGRDPLDAWDTTAIAEQYESFVRRWGPLPRRIRATRVTGAEAVRARTEVMDSYRRLPILDPQLPIPLLPPGWLREPARDLFIEIYDGLAAPAARHVRAVASRFTADSLAGIRAHTVADLLGGMSEVRQADESTA</sequence>
<dbReference type="Pfam" id="PF20803">
    <property type="entry name" value="PaaX_M"/>
    <property type="match status" value="1"/>
</dbReference>
<evidence type="ECO:0000259" key="1">
    <source>
        <dbReference type="Pfam" id="PF07848"/>
    </source>
</evidence>
<evidence type="ECO:0000313" key="4">
    <source>
        <dbReference type="EMBL" id="NRN67484.1"/>
    </source>
</evidence>
<dbReference type="PANTHER" id="PTHR30319:SF1">
    <property type="entry name" value="TRANSCRIPTIONAL REPRESSOR PAAX"/>
    <property type="match status" value="1"/>
</dbReference>
<feature type="domain" description="Transcriptional repressor PaaX-like C-terminal" evidence="2">
    <location>
        <begin position="202"/>
        <end position="290"/>
    </location>
</feature>
<dbReference type="InterPro" id="IPR048846">
    <property type="entry name" value="PaaX-like_central"/>
</dbReference>
<dbReference type="Gene3D" id="3.30.70.2650">
    <property type="match status" value="1"/>
</dbReference>
<comment type="caution">
    <text evidence="4">The sequence shown here is derived from an EMBL/GenBank/DDBJ whole genome shotgun (WGS) entry which is preliminary data.</text>
</comment>
<dbReference type="RefSeq" id="WP_173135392.1">
    <property type="nucleotide sequence ID" value="NZ_CBCSGW010000002.1"/>
</dbReference>